<dbReference type="AlphaFoldDB" id="A0A2K2FA18"/>
<keyword evidence="1" id="KW-0812">Transmembrane</keyword>
<evidence type="ECO:0000313" key="3">
    <source>
        <dbReference type="Proteomes" id="UP000236151"/>
    </source>
</evidence>
<evidence type="ECO:0000256" key="1">
    <source>
        <dbReference type="SAM" id="Phobius"/>
    </source>
</evidence>
<reference evidence="2 3" key="1">
    <citation type="submission" date="2017-06" db="EMBL/GenBank/DDBJ databases">
        <title>Investigating the central metabolism of Clostridium thermosuccinogenes.</title>
        <authorList>
            <person name="Koendjbiharie J.G."/>
            <person name="van Kranenburg R."/>
        </authorList>
    </citation>
    <scope>NUCLEOTIDE SEQUENCE [LARGE SCALE GENOMIC DNA]</scope>
    <source>
        <strain evidence="2 3">DSM 5806</strain>
    </source>
</reference>
<dbReference type="InterPro" id="IPR035185">
    <property type="entry name" value="DUF5305"/>
</dbReference>
<protein>
    <recommendedName>
        <fullName evidence="4">DUF5305 domain-containing protein</fullName>
    </recommendedName>
</protein>
<dbReference type="RefSeq" id="WP_103082882.1">
    <property type="nucleotide sequence ID" value="NZ_CP021850.1"/>
</dbReference>
<evidence type="ECO:0000313" key="2">
    <source>
        <dbReference type="EMBL" id="PNT95639.1"/>
    </source>
</evidence>
<comment type="caution">
    <text evidence="2">The sequence shown here is derived from an EMBL/GenBank/DDBJ whole genome shotgun (WGS) entry which is preliminary data.</text>
</comment>
<name>A0A2K2FA18_9CLOT</name>
<keyword evidence="1" id="KW-1133">Transmembrane helix</keyword>
<keyword evidence="3" id="KW-1185">Reference proteome</keyword>
<evidence type="ECO:0008006" key="4">
    <source>
        <dbReference type="Google" id="ProtNLM"/>
    </source>
</evidence>
<accession>A0A2K2FA18</accession>
<feature type="transmembrane region" description="Helical" evidence="1">
    <location>
        <begin position="231"/>
        <end position="253"/>
    </location>
</feature>
<organism evidence="2 3">
    <name type="scientific">Clostridium thermosuccinogenes</name>
    <dbReference type="NCBI Taxonomy" id="84032"/>
    <lineage>
        <taxon>Bacteria</taxon>
        <taxon>Bacillati</taxon>
        <taxon>Bacillota</taxon>
        <taxon>Clostridia</taxon>
        <taxon>Eubacteriales</taxon>
        <taxon>Clostridiaceae</taxon>
        <taxon>Clostridium</taxon>
    </lineage>
</organism>
<dbReference type="EMBL" id="NIOJ01000062">
    <property type="protein sequence ID" value="PNT95639.1"/>
    <property type="molecule type" value="Genomic_DNA"/>
</dbReference>
<gene>
    <name evidence="2" type="ORF">CDQ84_16725</name>
</gene>
<proteinExistence type="predicted"/>
<dbReference type="Pfam" id="PF17231">
    <property type="entry name" value="DUF5305"/>
    <property type="match status" value="1"/>
</dbReference>
<sequence>MKISAAKKRILIITGIILILALCAYALSELLIPRYKEEEKVHYAYTSNGYIDYKVHLRPNIMYDGEFLGKDRYYVFKYIDYVDLKLKYDFASTEVADLNTKYRVTAYLQGLHGDENEVLWSKEYSLIPESTIKRQDSKVSIELSKQVYLDSYFQLKESIYLDSEVNAPVVLNVVFSVNTSAASKNGTLEDSMSPNLVIPIGSSVFKMEGEPEAKGENRIAENIKTPIPINYVKIFILFGAAFILLVIVIYIAFAKKVPPPDPFEKTIASIFKEYSERLAGMSHTISYQFSDVISINSIEDMIKIADEVGQPVFYYKVDTAMERKIEFFVFDSGRVYYMAIFGEINPEATELSQQQR</sequence>
<dbReference type="KEGG" id="cthd:CDO33_03300"/>
<keyword evidence="1" id="KW-0472">Membrane</keyword>
<dbReference type="Proteomes" id="UP000236151">
    <property type="component" value="Unassembled WGS sequence"/>
</dbReference>